<comment type="subcellular location">
    <subcellularLocation>
        <location evidence="1">Virion</location>
    </subcellularLocation>
</comment>
<dbReference type="Gene3D" id="3.30.2320.10">
    <property type="entry name" value="hypothetical protein PF0899 domain"/>
    <property type="match status" value="1"/>
</dbReference>
<evidence type="ECO:0000313" key="5">
    <source>
        <dbReference type="Proteomes" id="UP000594774"/>
    </source>
</evidence>
<evidence type="ECO:0000256" key="1">
    <source>
        <dbReference type="ARBA" id="ARBA00004328"/>
    </source>
</evidence>
<dbReference type="Proteomes" id="UP000594774">
    <property type="component" value="Chromosome"/>
</dbReference>
<gene>
    <name evidence="3" type="ORF">I6G95_03785</name>
    <name evidence="4" type="ORF">I6H48_04365</name>
</gene>
<dbReference type="InterPro" id="IPR054612">
    <property type="entry name" value="Phage_capsid-like_C"/>
</dbReference>
<name>A0AB37GJN2_CORAY</name>
<dbReference type="SUPFAM" id="SSF56563">
    <property type="entry name" value="Major capsid protein gp5"/>
    <property type="match status" value="1"/>
</dbReference>
<evidence type="ECO:0000313" key="4">
    <source>
        <dbReference type="EMBL" id="QQB83448.1"/>
    </source>
</evidence>
<evidence type="ECO:0000313" key="6">
    <source>
        <dbReference type="Proteomes" id="UP000595198"/>
    </source>
</evidence>
<proteinExistence type="predicted"/>
<dbReference type="InterPro" id="IPR024455">
    <property type="entry name" value="Phage_capsid"/>
</dbReference>
<keyword evidence="6" id="KW-1185">Reference proteome</keyword>
<dbReference type="Pfam" id="PF05065">
    <property type="entry name" value="Phage_capsid"/>
    <property type="match status" value="1"/>
</dbReference>
<organism evidence="3 5">
    <name type="scientific">Corynebacterium amycolatum</name>
    <dbReference type="NCBI Taxonomy" id="43765"/>
    <lineage>
        <taxon>Bacteria</taxon>
        <taxon>Bacillati</taxon>
        <taxon>Actinomycetota</taxon>
        <taxon>Actinomycetes</taxon>
        <taxon>Mycobacteriales</taxon>
        <taxon>Corynebacteriaceae</taxon>
        <taxon>Corynebacterium</taxon>
    </lineage>
</organism>
<reference evidence="5 6" key="1">
    <citation type="submission" date="2020-12" db="EMBL/GenBank/DDBJ databases">
        <title>FDA dAtabase for Regulatory Grade micrObial Sequences (FDA-ARGOS): Supporting development and validation of Infectious Disease Dx tests.</title>
        <authorList>
            <person name="Sproer C."/>
            <person name="Gronow S."/>
            <person name="Severitt S."/>
            <person name="Schroder I."/>
            <person name="Tallon L."/>
            <person name="Sadzewicz L."/>
            <person name="Zhao X."/>
            <person name="Boylan J."/>
            <person name="Ott S."/>
            <person name="Bowen H."/>
            <person name="Vavikolanu K."/>
            <person name="Mehta A."/>
            <person name="Aluvathingal J."/>
            <person name="Nadendla S."/>
            <person name="Lowell S."/>
            <person name="Myers T."/>
            <person name="Yan Y."/>
            <person name="Sichtig H."/>
        </authorList>
    </citation>
    <scope>NUCLEOTIDE SEQUENCE [LARGE SCALE GENOMIC DNA]</scope>
    <source>
        <strain evidence="3 5">FDAARGOS_938</strain>
        <strain evidence="4 6">FDAARGOS_991</strain>
    </source>
</reference>
<dbReference type="AlphaFoldDB" id="A0AB37GJN2"/>
<dbReference type="RefSeq" id="WP_197915176.1">
    <property type="nucleotide sequence ID" value="NZ_CP065628.1"/>
</dbReference>
<evidence type="ECO:0000313" key="3">
    <source>
        <dbReference type="EMBL" id="QPR31568.1"/>
    </source>
</evidence>
<dbReference type="NCBIfam" id="TIGR01554">
    <property type="entry name" value="major_cap_HK97"/>
    <property type="match status" value="1"/>
</dbReference>
<accession>A0AB37GJN2</accession>
<feature type="domain" description="Phage capsid-like C-terminal" evidence="2">
    <location>
        <begin position="44"/>
        <end position="299"/>
    </location>
</feature>
<sequence length="301" mass="32186">MSTPDSTDPGKENVPPAILASPLVSADTPISFAPDTVSYQPKELLDTALINQVGTMITLPATDRETVRVPHLDGTPPVGFVAEGSEIPLEEAALAEVKLKTKKLAALHQLSNELLAPTKGQRRVTEEVMYKSLQAGIIQAADKAFVTNNDDVLQGIGVMKGITNAGTLGDSLDQFIDAVGQVEAEGGKADEMFVIGNPLDWAALAKLKTAADSNQPLIQTTSQDDIRRRNVAGIPFIGSRYLDKGKIIIGDKSNVLTAATATTLDADTSTLFRYDSTLLRIKLRIGWTVLNPKRIAVITTK</sequence>
<dbReference type="Proteomes" id="UP000595198">
    <property type="component" value="Chromosome"/>
</dbReference>
<evidence type="ECO:0000259" key="2">
    <source>
        <dbReference type="Pfam" id="PF05065"/>
    </source>
</evidence>
<dbReference type="EMBL" id="CP065628">
    <property type="protein sequence ID" value="QPR31568.1"/>
    <property type="molecule type" value="Genomic_DNA"/>
</dbReference>
<dbReference type="Gene3D" id="3.30.2400.10">
    <property type="entry name" value="Major capsid protein gp5"/>
    <property type="match status" value="1"/>
</dbReference>
<protein>
    <submittedName>
        <fullName evidence="3">Phage major capsid protein</fullName>
    </submittedName>
</protein>
<dbReference type="EMBL" id="CP066023">
    <property type="protein sequence ID" value="QQB83448.1"/>
    <property type="molecule type" value="Genomic_DNA"/>
</dbReference>